<reference evidence="1" key="1">
    <citation type="submission" date="2022-01" db="EMBL/GenBank/DDBJ databases">
        <authorList>
            <person name="Braso-Vives M."/>
        </authorList>
    </citation>
    <scope>NUCLEOTIDE SEQUENCE</scope>
</reference>
<proteinExistence type="predicted"/>
<name>A0A8J9VFT6_BRALA</name>
<dbReference type="EMBL" id="OV696695">
    <property type="protein sequence ID" value="CAH1239063.1"/>
    <property type="molecule type" value="Genomic_DNA"/>
</dbReference>
<gene>
    <name evidence="1" type="primary">Hypp5704</name>
    <name evidence="1" type="ORF">BLAG_LOCUS3447</name>
</gene>
<dbReference type="AlphaFoldDB" id="A0A8J9VFT6"/>
<protein>
    <submittedName>
        <fullName evidence="1">Hypp5704 protein</fullName>
    </submittedName>
</protein>
<accession>A0A8J9VFT6</accession>
<evidence type="ECO:0000313" key="2">
    <source>
        <dbReference type="Proteomes" id="UP000838412"/>
    </source>
</evidence>
<evidence type="ECO:0000313" key="1">
    <source>
        <dbReference type="EMBL" id="CAH1239063.1"/>
    </source>
</evidence>
<organism evidence="1 2">
    <name type="scientific">Branchiostoma lanceolatum</name>
    <name type="common">Common lancelet</name>
    <name type="synonym">Amphioxus lanceolatum</name>
    <dbReference type="NCBI Taxonomy" id="7740"/>
    <lineage>
        <taxon>Eukaryota</taxon>
        <taxon>Metazoa</taxon>
        <taxon>Chordata</taxon>
        <taxon>Cephalochordata</taxon>
        <taxon>Leptocardii</taxon>
        <taxon>Amphioxiformes</taxon>
        <taxon>Branchiostomatidae</taxon>
        <taxon>Branchiostoma</taxon>
    </lineage>
</organism>
<sequence length="72" mass="8177">MQSRDQLQRLPDTLLRAPQSVAERASSVFVNFRTRRDDLETKIEGKRATITGQQGKPFKAVVGSLFFKPKTK</sequence>
<dbReference type="Proteomes" id="UP000838412">
    <property type="component" value="Chromosome 10"/>
</dbReference>
<keyword evidence="2" id="KW-1185">Reference proteome</keyword>